<organism evidence="1 2">
    <name type="scientific">Algoriphagus limi</name>
    <dbReference type="NCBI Taxonomy" id="2975273"/>
    <lineage>
        <taxon>Bacteria</taxon>
        <taxon>Pseudomonadati</taxon>
        <taxon>Bacteroidota</taxon>
        <taxon>Cytophagia</taxon>
        <taxon>Cytophagales</taxon>
        <taxon>Cyclobacteriaceae</taxon>
        <taxon>Algoriphagus</taxon>
    </lineage>
</organism>
<comment type="caution">
    <text evidence="1">The sequence shown here is derived from an EMBL/GenBank/DDBJ whole genome shotgun (WGS) entry which is preliminary data.</text>
</comment>
<accession>A0ABT2G4C6</accession>
<sequence>MLTGSAFLGLQIGWFLGSIRDEGFLVNFRTAPTPLRMVVGTEHMGTTMKQYSTTVLKL</sequence>
<dbReference type="Proteomes" id="UP001206788">
    <property type="component" value="Unassembled WGS sequence"/>
</dbReference>
<protein>
    <submittedName>
        <fullName evidence="1">Uncharacterized protein</fullName>
    </submittedName>
</protein>
<dbReference type="EMBL" id="JANWGH010000001">
    <property type="protein sequence ID" value="MCS5488890.1"/>
    <property type="molecule type" value="Genomic_DNA"/>
</dbReference>
<dbReference type="RefSeq" id="WP_259412573.1">
    <property type="nucleotide sequence ID" value="NZ_JANWGH010000001.1"/>
</dbReference>
<evidence type="ECO:0000313" key="2">
    <source>
        <dbReference type="Proteomes" id="UP001206788"/>
    </source>
</evidence>
<gene>
    <name evidence="1" type="ORF">NY014_00530</name>
</gene>
<evidence type="ECO:0000313" key="1">
    <source>
        <dbReference type="EMBL" id="MCS5488890.1"/>
    </source>
</evidence>
<reference evidence="1 2" key="1">
    <citation type="submission" date="2022-08" db="EMBL/GenBank/DDBJ databases">
        <title>Algoriphagus sp. CAU 1643 isolated from mud.</title>
        <authorList>
            <person name="Kim W."/>
        </authorList>
    </citation>
    <scope>NUCLEOTIDE SEQUENCE [LARGE SCALE GENOMIC DNA]</scope>
    <source>
        <strain evidence="1 2">CAU 1643</strain>
    </source>
</reference>
<name>A0ABT2G4C6_9BACT</name>
<proteinExistence type="predicted"/>
<keyword evidence="2" id="KW-1185">Reference proteome</keyword>